<dbReference type="AlphaFoldDB" id="A0A8T2SRI1"/>
<keyword evidence="3" id="KW-0808">Transferase</keyword>
<name>A0A8T2SRI1_CERRI</name>
<dbReference type="GO" id="GO:0016020">
    <property type="term" value="C:membrane"/>
    <property type="evidence" value="ECO:0007669"/>
    <property type="project" value="UniProtKB-SubCell"/>
</dbReference>
<evidence type="ECO:0000313" key="9">
    <source>
        <dbReference type="Proteomes" id="UP000825935"/>
    </source>
</evidence>
<dbReference type="InterPro" id="IPR044174">
    <property type="entry name" value="BC10-like"/>
</dbReference>
<gene>
    <name evidence="8" type="ORF">KP509_18G049900</name>
</gene>
<evidence type="ECO:0000313" key="8">
    <source>
        <dbReference type="EMBL" id="KAH7365862.1"/>
    </source>
</evidence>
<evidence type="ECO:0000256" key="2">
    <source>
        <dbReference type="ARBA" id="ARBA00022676"/>
    </source>
</evidence>
<dbReference type="OrthoDB" id="191334at2759"/>
<dbReference type="InterPro" id="IPR003406">
    <property type="entry name" value="Glyco_trans_14"/>
</dbReference>
<sequence length="410" mass="46089">MAHQIMLILYLVCFSSATAFFSVAFYSLLKSSIDFTSCASTPKYQELPSSCAELCNGFDDRGSKLFHSWSDEELLERAISTEMKRIHAMETDKKRKANRSVAFSFSPESDSSASSTSLSPQLAPNSACQKSYSLVASGGKPKVAFMFLTRGKLAFLPLWNRFFHGHEDLYNIYVHLDPFRVGVFDRNNSGVFWGRLIPPGITERGAPSLAAAMRRLLANALLDDPFNQYFAVISDSCIPLRSFATVYDRLIASDKSFIEILREGPTLPSRYASRGGAAVMLPEVPFSNFRVGSQFFILTRNHTLSIVSDSMIWSKFSTPCSYKNDCFVEEHYFPTLIDMTDGNCATRFTVTNVDWSVIAKNGHPRTYQEQQITQELISSLRRNGTFLFGRKFAGTCLKPLLKLTPFLFEE</sequence>
<dbReference type="Proteomes" id="UP000825935">
    <property type="component" value="Chromosome 18"/>
</dbReference>
<keyword evidence="6" id="KW-0812">Transmembrane</keyword>
<dbReference type="Pfam" id="PF02485">
    <property type="entry name" value="Branch"/>
    <property type="match status" value="1"/>
</dbReference>
<accession>A0A8T2SRI1</accession>
<keyword evidence="6" id="KW-1133">Transmembrane helix</keyword>
<evidence type="ECO:0000256" key="6">
    <source>
        <dbReference type="SAM" id="Phobius"/>
    </source>
</evidence>
<keyword evidence="2" id="KW-0328">Glycosyltransferase</keyword>
<proteinExistence type="predicted"/>
<feature type="transmembrane region" description="Helical" evidence="6">
    <location>
        <begin position="7"/>
        <end position="29"/>
    </location>
</feature>
<dbReference type="OMA" id="WHRSFIE"/>
<keyword evidence="5" id="KW-0325">Glycoprotein</keyword>
<comment type="subcellular location">
    <subcellularLocation>
        <location evidence="1">Membrane</location>
        <topology evidence="1">Single-pass type II membrane protein</topology>
    </subcellularLocation>
</comment>
<evidence type="ECO:0000256" key="4">
    <source>
        <dbReference type="ARBA" id="ARBA00023136"/>
    </source>
</evidence>
<dbReference type="EMBL" id="CM035423">
    <property type="protein sequence ID" value="KAH7365862.1"/>
    <property type="molecule type" value="Genomic_DNA"/>
</dbReference>
<keyword evidence="4 6" id="KW-0472">Membrane</keyword>
<evidence type="ECO:0000256" key="1">
    <source>
        <dbReference type="ARBA" id="ARBA00004606"/>
    </source>
</evidence>
<feature type="signal peptide" evidence="7">
    <location>
        <begin position="1"/>
        <end position="17"/>
    </location>
</feature>
<dbReference type="PANTHER" id="PTHR31042">
    <property type="entry name" value="CORE-2/I-BRANCHING BETA-1,6-N-ACETYLGLUCOSAMINYLTRANSFERASE FAMILY PROTEIN-RELATED"/>
    <property type="match status" value="1"/>
</dbReference>
<keyword evidence="7" id="KW-0732">Signal</keyword>
<keyword evidence="9" id="KW-1185">Reference proteome</keyword>
<evidence type="ECO:0000256" key="3">
    <source>
        <dbReference type="ARBA" id="ARBA00022679"/>
    </source>
</evidence>
<organism evidence="8 9">
    <name type="scientific">Ceratopteris richardii</name>
    <name type="common">Triangle waterfern</name>
    <dbReference type="NCBI Taxonomy" id="49495"/>
    <lineage>
        <taxon>Eukaryota</taxon>
        <taxon>Viridiplantae</taxon>
        <taxon>Streptophyta</taxon>
        <taxon>Embryophyta</taxon>
        <taxon>Tracheophyta</taxon>
        <taxon>Polypodiopsida</taxon>
        <taxon>Polypodiidae</taxon>
        <taxon>Polypodiales</taxon>
        <taxon>Pteridineae</taxon>
        <taxon>Pteridaceae</taxon>
        <taxon>Parkerioideae</taxon>
        <taxon>Ceratopteris</taxon>
    </lineage>
</organism>
<reference evidence="8" key="1">
    <citation type="submission" date="2021-08" db="EMBL/GenBank/DDBJ databases">
        <title>WGS assembly of Ceratopteris richardii.</title>
        <authorList>
            <person name="Marchant D.B."/>
            <person name="Chen G."/>
            <person name="Jenkins J."/>
            <person name="Shu S."/>
            <person name="Leebens-Mack J."/>
            <person name="Grimwood J."/>
            <person name="Schmutz J."/>
            <person name="Soltis P."/>
            <person name="Soltis D."/>
            <person name="Chen Z.-H."/>
        </authorList>
    </citation>
    <scope>NUCLEOTIDE SEQUENCE</scope>
    <source>
        <strain evidence="8">Whitten #5841</strain>
        <tissue evidence="8">Leaf</tissue>
    </source>
</reference>
<comment type="caution">
    <text evidence="8">The sequence shown here is derived from an EMBL/GenBank/DDBJ whole genome shotgun (WGS) entry which is preliminary data.</text>
</comment>
<evidence type="ECO:0008006" key="10">
    <source>
        <dbReference type="Google" id="ProtNLM"/>
    </source>
</evidence>
<evidence type="ECO:0000256" key="5">
    <source>
        <dbReference type="ARBA" id="ARBA00023180"/>
    </source>
</evidence>
<dbReference type="PANTHER" id="PTHR31042:SF140">
    <property type="entry name" value="CORE-2_I-BRANCHING BETA-1,6-N-ACETYLGLUCOSAMINYLTRANSFERASE FAMILY PROTEIN"/>
    <property type="match status" value="1"/>
</dbReference>
<feature type="chain" id="PRO_5035900214" description="Core-2/I-branching beta-1,6-N-acetylglucosaminyltransferase family protein" evidence="7">
    <location>
        <begin position="18"/>
        <end position="410"/>
    </location>
</feature>
<protein>
    <recommendedName>
        <fullName evidence="10">Core-2/I-branching beta-1,6-N-acetylglucosaminyltransferase family protein</fullName>
    </recommendedName>
</protein>
<evidence type="ECO:0000256" key="7">
    <source>
        <dbReference type="SAM" id="SignalP"/>
    </source>
</evidence>
<dbReference type="GO" id="GO:0016757">
    <property type="term" value="F:glycosyltransferase activity"/>
    <property type="evidence" value="ECO:0007669"/>
    <property type="project" value="UniProtKB-KW"/>
</dbReference>